<evidence type="ECO:0000256" key="7">
    <source>
        <dbReference type="ARBA" id="ARBA00023125"/>
    </source>
</evidence>
<proteinExistence type="evidence at transcript level"/>
<keyword evidence="5" id="KW-0862">Zinc</keyword>
<dbReference type="PROSITE" id="PS50157">
    <property type="entry name" value="ZINC_FINGER_C2H2_2"/>
    <property type="match status" value="1"/>
</dbReference>
<evidence type="ECO:0000256" key="3">
    <source>
        <dbReference type="ARBA" id="ARBA00022737"/>
    </source>
</evidence>
<organism evidence="12">
    <name type="scientific">Ixodes ricinus</name>
    <name type="common">Common tick</name>
    <name type="synonym">Acarus ricinus</name>
    <dbReference type="NCBI Taxonomy" id="34613"/>
    <lineage>
        <taxon>Eukaryota</taxon>
        <taxon>Metazoa</taxon>
        <taxon>Ecdysozoa</taxon>
        <taxon>Arthropoda</taxon>
        <taxon>Chelicerata</taxon>
        <taxon>Arachnida</taxon>
        <taxon>Acari</taxon>
        <taxon>Parasitiformes</taxon>
        <taxon>Ixodida</taxon>
        <taxon>Ixodoidea</taxon>
        <taxon>Ixodidae</taxon>
        <taxon>Ixodinae</taxon>
        <taxon>Ixodes</taxon>
    </lineage>
</organism>
<evidence type="ECO:0000256" key="1">
    <source>
        <dbReference type="ARBA" id="ARBA00004123"/>
    </source>
</evidence>
<dbReference type="InterPro" id="IPR013087">
    <property type="entry name" value="Znf_C2H2_type"/>
</dbReference>
<accession>A0A0K8REB2</accession>
<keyword evidence="6" id="KW-0805">Transcription regulation</keyword>
<keyword evidence="8" id="KW-0804">Transcription</keyword>
<evidence type="ECO:0000313" key="12">
    <source>
        <dbReference type="EMBL" id="JAA68819.1"/>
    </source>
</evidence>
<feature type="domain" description="C2H2-type" evidence="11">
    <location>
        <begin position="85"/>
        <end position="109"/>
    </location>
</feature>
<evidence type="ECO:0000256" key="9">
    <source>
        <dbReference type="ARBA" id="ARBA00023242"/>
    </source>
</evidence>
<protein>
    <submittedName>
        <fullName evidence="12">Putative zinc finger protein</fullName>
    </submittedName>
</protein>
<keyword evidence="4 10" id="KW-0863">Zinc-finger</keyword>
<keyword evidence="9" id="KW-0539">Nucleus</keyword>
<dbReference type="AlphaFoldDB" id="A0A0K8REB2"/>
<keyword evidence="3" id="KW-0677">Repeat</keyword>
<dbReference type="SUPFAM" id="SSF57667">
    <property type="entry name" value="beta-beta-alpha zinc fingers"/>
    <property type="match status" value="1"/>
</dbReference>
<keyword evidence="2" id="KW-0479">Metal-binding</keyword>
<sequence>MEPSQPSSNGDGATLLGETNCGLNVTENIWFECCSCTYVTRDQRGIVSHLVADGDEQFKCQHPPMSSSRPQVLSNTQKCKSDKLFECMYCPRAFAQGSHLRCHNRTHTR</sequence>
<dbReference type="Gene3D" id="3.30.160.60">
    <property type="entry name" value="Classic Zinc Finger"/>
    <property type="match status" value="1"/>
</dbReference>
<dbReference type="PROSITE" id="PS00028">
    <property type="entry name" value="ZINC_FINGER_C2H2_1"/>
    <property type="match status" value="1"/>
</dbReference>
<evidence type="ECO:0000256" key="8">
    <source>
        <dbReference type="ARBA" id="ARBA00023163"/>
    </source>
</evidence>
<keyword evidence="7" id="KW-0238">DNA-binding</keyword>
<comment type="subcellular location">
    <subcellularLocation>
        <location evidence="1">Nucleus</location>
    </subcellularLocation>
</comment>
<dbReference type="GO" id="GO:0003677">
    <property type="term" value="F:DNA binding"/>
    <property type="evidence" value="ECO:0007669"/>
    <property type="project" value="UniProtKB-KW"/>
</dbReference>
<dbReference type="EMBL" id="GADI01004989">
    <property type="protein sequence ID" value="JAA68819.1"/>
    <property type="molecule type" value="mRNA"/>
</dbReference>
<dbReference type="GO" id="GO:0005634">
    <property type="term" value="C:nucleus"/>
    <property type="evidence" value="ECO:0007669"/>
    <property type="project" value="UniProtKB-SubCell"/>
</dbReference>
<evidence type="ECO:0000256" key="2">
    <source>
        <dbReference type="ARBA" id="ARBA00022723"/>
    </source>
</evidence>
<dbReference type="InterPro" id="IPR036236">
    <property type="entry name" value="Znf_C2H2_sf"/>
</dbReference>
<evidence type="ECO:0000259" key="11">
    <source>
        <dbReference type="PROSITE" id="PS50157"/>
    </source>
</evidence>
<evidence type="ECO:0000256" key="4">
    <source>
        <dbReference type="ARBA" id="ARBA00022771"/>
    </source>
</evidence>
<dbReference type="FunFam" id="3.30.160.60:FF:000030">
    <property type="entry name" value="Zinc finger protein 628"/>
    <property type="match status" value="1"/>
</dbReference>
<evidence type="ECO:0000256" key="6">
    <source>
        <dbReference type="ARBA" id="ARBA00023015"/>
    </source>
</evidence>
<dbReference type="GO" id="GO:0008270">
    <property type="term" value="F:zinc ion binding"/>
    <property type="evidence" value="ECO:0007669"/>
    <property type="project" value="UniProtKB-KW"/>
</dbReference>
<evidence type="ECO:0000256" key="10">
    <source>
        <dbReference type="PROSITE-ProRule" id="PRU00042"/>
    </source>
</evidence>
<reference evidence="12" key="1">
    <citation type="submission" date="2012-12" db="EMBL/GenBank/DDBJ databases">
        <title>Identification and characterization of a phenylalanine ammonia-lyase gene family in Isatis indigotica Fort.</title>
        <authorList>
            <person name="Liu Q."/>
            <person name="Chen J."/>
            <person name="Zhou X."/>
            <person name="Di P."/>
            <person name="Xiao Y."/>
            <person name="Xuan H."/>
            <person name="Zhang L."/>
            <person name="Chen W."/>
        </authorList>
    </citation>
    <scope>NUCLEOTIDE SEQUENCE</scope>
    <source>
        <tissue evidence="12">Salivary gland</tissue>
    </source>
</reference>
<name>A0A0K8REB2_IXORI</name>
<evidence type="ECO:0000256" key="5">
    <source>
        <dbReference type="ARBA" id="ARBA00022833"/>
    </source>
</evidence>